<dbReference type="Proteomes" id="UP000259030">
    <property type="component" value="Plasmid pDFI1"/>
</dbReference>
<feature type="domain" description="EngC GTPase" evidence="11">
    <location>
        <begin position="120"/>
        <end position="267"/>
    </location>
</feature>
<dbReference type="GO" id="GO:0005525">
    <property type="term" value="F:GTP binding"/>
    <property type="evidence" value="ECO:0007669"/>
    <property type="project" value="UniProtKB-UniRule"/>
</dbReference>
<feature type="binding site" evidence="10">
    <location>
        <begin position="211"/>
        <end position="219"/>
    </location>
    <ligand>
        <name>GTP</name>
        <dbReference type="ChEBI" id="CHEBI:37565"/>
    </ligand>
</feature>
<dbReference type="NCBIfam" id="TIGR00157">
    <property type="entry name" value="ribosome small subunit-dependent GTPase A"/>
    <property type="match status" value="1"/>
</dbReference>
<evidence type="ECO:0000256" key="1">
    <source>
        <dbReference type="ARBA" id="ARBA00022490"/>
    </source>
</evidence>
<dbReference type="KEGG" id="dfc:DFI_14960"/>
<dbReference type="InterPro" id="IPR010914">
    <property type="entry name" value="RsgA_GTPase_dom"/>
</dbReference>
<dbReference type="GO" id="GO:0046872">
    <property type="term" value="F:metal ion binding"/>
    <property type="evidence" value="ECO:0007669"/>
    <property type="project" value="UniProtKB-KW"/>
</dbReference>
<reference evidence="13 14" key="1">
    <citation type="submission" date="2017-05" db="EMBL/GenBank/DDBJ databases">
        <title>The complete genome sequence of Deinococcus ficus isolated from the rhizosphere of the Ficus religiosa L. in Taiwan.</title>
        <authorList>
            <person name="Wu K.-M."/>
            <person name="Liao T.-L."/>
            <person name="Liu Y.-M."/>
            <person name="Young C.-C."/>
            <person name="Tsai S.-F."/>
        </authorList>
    </citation>
    <scope>NUCLEOTIDE SEQUENCE [LARGE SCALE GENOMIC DNA]</scope>
    <source>
        <strain evidence="13 14">CC-FR2-10</strain>
        <plasmid evidence="14">pdfi1</plasmid>
    </source>
</reference>
<evidence type="ECO:0000256" key="5">
    <source>
        <dbReference type="ARBA" id="ARBA00022741"/>
    </source>
</evidence>
<comment type="similarity">
    <text evidence="10">Belongs to the TRAFAC class YlqF/YawG GTPase family. RsgA subfamily.</text>
</comment>
<dbReference type="CDD" id="cd01854">
    <property type="entry name" value="YjeQ_EngC"/>
    <property type="match status" value="1"/>
</dbReference>
<dbReference type="GO" id="GO:0003924">
    <property type="term" value="F:GTPase activity"/>
    <property type="evidence" value="ECO:0007669"/>
    <property type="project" value="UniProtKB-UniRule"/>
</dbReference>
<feature type="binding site" evidence="10">
    <location>
        <position position="289"/>
    </location>
    <ligand>
        <name>Zn(2+)</name>
        <dbReference type="ChEBI" id="CHEBI:29105"/>
    </ligand>
</feature>
<dbReference type="AlphaFoldDB" id="A0A221T0S7"/>
<comment type="subunit">
    <text evidence="10">Monomer. Associates with 30S ribosomal subunit, binds 16S rRNA.</text>
</comment>
<sequence length="329" mass="34984">MLTELEALGWGTDFERDYQAYLGALTPEEQALVQPVRVTGTGRQSVQVRGAQGEEEVQLAGALRQAQVTPAIGDWAVRQDTGAGPGRLVHVLPRRTTFSRAVGADDGRRAQAARQQIIAANVDVVLIVTTPDADFDAERLTRYVQAVEVSGARPVLVLNKADLHADVTWYLEQLRAVGPDLELHAVSAAAGAGLEGLRALLTGGVTLALIGSSGVGKSTLTNALLEGDVALTGAVRSTDGQGRHTTTTRTLYRVPGGGLLIDNPGLRDIAVWDSASVHFDDLEELATQCRFRKCTHTTEPGCAVQAAVRAGEIPTSRLAAFQAQARKRR</sequence>
<dbReference type="GO" id="GO:0019843">
    <property type="term" value="F:rRNA binding"/>
    <property type="evidence" value="ECO:0007669"/>
    <property type="project" value="UniProtKB-KW"/>
</dbReference>
<feature type="binding site" evidence="10">
    <location>
        <position position="294"/>
    </location>
    <ligand>
        <name>Zn(2+)</name>
        <dbReference type="ChEBI" id="CHEBI:29105"/>
    </ligand>
</feature>
<dbReference type="PANTHER" id="PTHR32120:SF10">
    <property type="entry name" value="SMALL RIBOSOMAL SUBUNIT BIOGENESIS GTPASE RSGA"/>
    <property type="match status" value="1"/>
</dbReference>
<evidence type="ECO:0000256" key="10">
    <source>
        <dbReference type="HAMAP-Rule" id="MF_01820"/>
    </source>
</evidence>
<dbReference type="PANTHER" id="PTHR32120">
    <property type="entry name" value="SMALL RIBOSOMAL SUBUNIT BIOGENESIS GTPASE RSGA"/>
    <property type="match status" value="1"/>
</dbReference>
<protein>
    <recommendedName>
        <fullName evidence="10">Small ribosomal subunit biogenesis GTPase RsgA</fullName>
        <ecNumber evidence="10">3.6.1.-</ecNumber>
    </recommendedName>
</protein>
<evidence type="ECO:0000256" key="9">
    <source>
        <dbReference type="ARBA" id="ARBA00023134"/>
    </source>
</evidence>
<dbReference type="EC" id="3.6.1.-" evidence="10"/>
<keyword evidence="4 10" id="KW-0699">rRNA-binding</keyword>
<dbReference type="PROSITE" id="PS51721">
    <property type="entry name" value="G_CP"/>
    <property type="match status" value="1"/>
</dbReference>
<keyword evidence="3 10" id="KW-0479">Metal-binding</keyword>
<dbReference type="SUPFAM" id="SSF52540">
    <property type="entry name" value="P-loop containing nucleoside triphosphate hydrolases"/>
    <property type="match status" value="1"/>
</dbReference>
<keyword evidence="9 10" id="KW-0342">GTP-binding</keyword>
<dbReference type="Gene3D" id="3.40.50.300">
    <property type="entry name" value="P-loop containing nucleotide triphosphate hydrolases"/>
    <property type="match status" value="1"/>
</dbReference>
<evidence type="ECO:0000256" key="7">
    <source>
        <dbReference type="ARBA" id="ARBA00022833"/>
    </source>
</evidence>
<evidence type="ECO:0000256" key="3">
    <source>
        <dbReference type="ARBA" id="ARBA00022723"/>
    </source>
</evidence>
<feature type="domain" description="CP-type G" evidence="12">
    <location>
        <begin position="113"/>
        <end position="269"/>
    </location>
</feature>
<dbReference type="EMBL" id="CP021082">
    <property type="protein sequence ID" value="ASN82480.1"/>
    <property type="molecule type" value="Genomic_DNA"/>
</dbReference>
<dbReference type="Pfam" id="PF03193">
    <property type="entry name" value="RsgA_GTPase"/>
    <property type="match status" value="1"/>
</dbReference>
<dbReference type="GO" id="GO:0005737">
    <property type="term" value="C:cytoplasm"/>
    <property type="evidence" value="ECO:0007669"/>
    <property type="project" value="UniProtKB-SubCell"/>
</dbReference>
<keyword evidence="2 10" id="KW-0690">Ribosome biogenesis</keyword>
<feature type="binding site" evidence="10">
    <location>
        <position position="302"/>
    </location>
    <ligand>
        <name>Zn(2+)</name>
        <dbReference type="ChEBI" id="CHEBI:29105"/>
    </ligand>
</feature>
<feature type="binding site" evidence="10">
    <location>
        <begin position="159"/>
        <end position="162"/>
    </location>
    <ligand>
        <name>GTP</name>
        <dbReference type="ChEBI" id="CHEBI:37565"/>
    </ligand>
</feature>
<evidence type="ECO:0000259" key="11">
    <source>
        <dbReference type="PROSITE" id="PS50936"/>
    </source>
</evidence>
<dbReference type="InterPro" id="IPR004881">
    <property type="entry name" value="Ribosome_biogen_GTPase_RsgA"/>
</dbReference>
<dbReference type="Gene3D" id="1.10.40.50">
    <property type="entry name" value="Probable gtpase engc, domain 3"/>
    <property type="match status" value="1"/>
</dbReference>
<keyword evidence="7 10" id="KW-0862">Zinc</keyword>
<name>A0A221T0S7_9DEIO</name>
<keyword evidence="8 10" id="KW-0694">RNA-binding</keyword>
<comment type="function">
    <text evidence="10">One of several proteins that assist in the late maturation steps of the functional core of the 30S ribosomal subunit. Helps release RbfA from mature subunits. May play a role in the assembly of ribosomal proteins into the subunit. Circularly permuted GTPase that catalyzes slow GTP hydrolysis, GTPase activity is stimulated by the 30S ribosomal subunit.</text>
</comment>
<dbReference type="PROSITE" id="PS50936">
    <property type="entry name" value="ENGC_GTPASE"/>
    <property type="match status" value="1"/>
</dbReference>
<keyword evidence="5 10" id="KW-0547">Nucleotide-binding</keyword>
<dbReference type="GO" id="GO:0042274">
    <property type="term" value="P:ribosomal small subunit biogenesis"/>
    <property type="evidence" value="ECO:0007669"/>
    <property type="project" value="UniProtKB-UniRule"/>
</dbReference>
<evidence type="ECO:0000256" key="8">
    <source>
        <dbReference type="ARBA" id="ARBA00022884"/>
    </source>
</evidence>
<gene>
    <name evidence="10" type="primary">rsgA</name>
    <name evidence="13" type="ORF">DFI_14960</name>
</gene>
<evidence type="ECO:0000313" key="13">
    <source>
        <dbReference type="EMBL" id="ASN82480.1"/>
    </source>
</evidence>
<evidence type="ECO:0000256" key="2">
    <source>
        <dbReference type="ARBA" id="ARBA00022517"/>
    </source>
</evidence>
<feature type="binding site" evidence="10">
    <location>
        <position position="296"/>
    </location>
    <ligand>
        <name>Zn(2+)</name>
        <dbReference type="ChEBI" id="CHEBI:29105"/>
    </ligand>
</feature>
<proteinExistence type="inferred from homology"/>
<evidence type="ECO:0000256" key="6">
    <source>
        <dbReference type="ARBA" id="ARBA00022801"/>
    </source>
</evidence>
<dbReference type="RefSeq" id="WP_027463764.1">
    <property type="nucleotide sequence ID" value="NZ_CP021082.1"/>
</dbReference>
<keyword evidence="6 10" id="KW-0378">Hydrolase</keyword>
<comment type="cofactor">
    <cofactor evidence="10">
        <name>Zn(2+)</name>
        <dbReference type="ChEBI" id="CHEBI:29105"/>
    </cofactor>
    <text evidence="10">Binds 1 zinc ion per subunit.</text>
</comment>
<evidence type="ECO:0000313" key="14">
    <source>
        <dbReference type="Proteomes" id="UP000259030"/>
    </source>
</evidence>
<dbReference type="InterPro" id="IPR027417">
    <property type="entry name" value="P-loop_NTPase"/>
</dbReference>
<keyword evidence="14" id="KW-1185">Reference proteome</keyword>
<dbReference type="InterPro" id="IPR030378">
    <property type="entry name" value="G_CP_dom"/>
</dbReference>
<accession>A0A221T0S7</accession>
<evidence type="ECO:0000256" key="4">
    <source>
        <dbReference type="ARBA" id="ARBA00022730"/>
    </source>
</evidence>
<comment type="subcellular location">
    <subcellularLocation>
        <location evidence="10">Cytoplasm</location>
    </subcellularLocation>
</comment>
<organism evidence="13 14">
    <name type="scientific">Deinococcus ficus</name>
    <dbReference type="NCBI Taxonomy" id="317577"/>
    <lineage>
        <taxon>Bacteria</taxon>
        <taxon>Thermotogati</taxon>
        <taxon>Deinococcota</taxon>
        <taxon>Deinococci</taxon>
        <taxon>Deinococcales</taxon>
        <taxon>Deinococcaceae</taxon>
        <taxon>Deinococcus</taxon>
    </lineage>
</organism>
<evidence type="ECO:0000259" key="12">
    <source>
        <dbReference type="PROSITE" id="PS51721"/>
    </source>
</evidence>
<geneLocation type="plasmid" evidence="14">
    <name>pdfi1</name>
</geneLocation>
<dbReference type="STRING" id="317577.GCA_000419625_03207"/>
<dbReference type="HAMAP" id="MF_01820">
    <property type="entry name" value="GTPase_RsgA"/>
    <property type="match status" value="1"/>
</dbReference>
<keyword evidence="13" id="KW-0614">Plasmid</keyword>
<keyword evidence="1 10" id="KW-0963">Cytoplasm</keyword>